<accession>X1JLU0</accession>
<proteinExistence type="predicted"/>
<reference evidence="2" key="1">
    <citation type="journal article" date="2014" name="Front. Microbiol.">
        <title>High frequency of phylogenetically diverse reductive dehalogenase-homologous genes in deep subseafloor sedimentary metagenomes.</title>
        <authorList>
            <person name="Kawai M."/>
            <person name="Futagami T."/>
            <person name="Toyoda A."/>
            <person name="Takaki Y."/>
            <person name="Nishi S."/>
            <person name="Hori S."/>
            <person name="Arai W."/>
            <person name="Tsubouchi T."/>
            <person name="Morono Y."/>
            <person name="Uchiyama I."/>
            <person name="Ito T."/>
            <person name="Fujiyama A."/>
            <person name="Inagaki F."/>
            <person name="Takami H."/>
        </authorList>
    </citation>
    <scope>NUCLEOTIDE SEQUENCE</scope>
    <source>
        <strain evidence="2">Expedition CK06-06</strain>
    </source>
</reference>
<dbReference type="AlphaFoldDB" id="X1JLU0"/>
<sequence>MIIIDSTLKKGYKTKEPDPGDPFRRDQIPHVAISMELKKKVEEHFTRPSIQHPKTGTRVPVFK</sequence>
<feature type="region of interest" description="Disordered" evidence="1">
    <location>
        <begin position="43"/>
        <end position="63"/>
    </location>
</feature>
<dbReference type="EMBL" id="BARU01025805">
    <property type="protein sequence ID" value="GAH70743.1"/>
    <property type="molecule type" value="Genomic_DNA"/>
</dbReference>
<gene>
    <name evidence="2" type="ORF">S03H2_41532</name>
</gene>
<organism evidence="2">
    <name type="scientific">marine sediment metagenome</name>
    <dbReference type="NCBI Taxonomy" id="412755"/>
    <lineage>
        <taxon>unclassified sequences</taxon>
        <taxon>metagenomes</taxon>
        <taxon>ecological metagenomes</taxon>
    </lineage>
</organism>
<comment type="caution">
    <text evidence="2">The sequence shown here is derived from an EMBL/GenBank/DDBJ whole genome shotgun (WGS) entry which is preliminary data.</text>
</comment>
<protein>
    <submittedName>
        <fullName evidence="2">Uncharacterized protein</fullName>
    </submittedName>
</protein>
<name>X1JLU0_9ZZZZ</name>
<evidence type="ECO:0000256" key="1">
    <source>
        <dbReference type="SAM" id="MobiDB-lite"/>
    </source>
</evidence>
<evidence type="ECO:0000313" key="2">
    <source>
        <dbReference type="EMBL" id="GAH70743.1"/>
    </source>
</evidence>